<evidence type="ECO:0000256" key="3">
    <source>
        <dbReference type="ARBA" id="ARBA00022989"/>
    </source>
</evidence>
<feature type="transmembrane region" description="Helical" evidence="6">
    <location>
        <begin position="180"/>
        <end position="200"/>
    </location>
</feature>
<keyword evidence="4 6" id="KW-0472">Membrane</keyword>
<keyword evidence="3 6" id="KW-1133">Transmembrane helix</keyword>
<keyword evidence="2 6" id="KW-0812">Transmembrane</keyword>
<dbReference type="SUPFAM" id="SSF103473">
    <property type="entry name" value="MFS general substrate transporter"/>
    <property type="match status" value="1"/>
</dbReference>
<feature type="transmembrane region" description="Helical" evidence="6">
    <location>
        <begin position="356"/>
        <end position="375"/>
    </location>
</feature>
<evidence type="ECO:0000313" key="9">
    <source>
        <dbReference type="Proteomes" id="UP001610563"/>
    </source>
</evidence>
<feature type="transmembrane region" description="Helical" evidence="6">
    <location>
        <begin position="145"/>
        <end position="168"/>
    </location>
</feature>
<organism evidence="8 9">
    <name type="scientific">Aspergillus keveii</name>
    <dbReference type="NCBI Taxonomy" id="714993"/>
    <lineage>
        <taxon>Eukaryota</taxon>
        <taxon>Fungi</taxon>
        <taxon>Dikarya</taxon>
        <taxon>Ascomycota</taxon>
        <taxon>Pezizomycotina</taxon>
        <taxon>Eurotiomycetes</taxon>
        <taxon>Eurotiomycetidae</taxon>
        <taxon>Eurotiales</taxon>
        <taxon>Aspergillaceae</taxon>
        <taxon>Aspergillus</taxon>
        <taxon>Aspergillus subgen. Nidulantes</taxon>
    </lineage>
</organism>
<dbReference type="PROSITE" id="PS50850">
    <property type="entry name" value="MFS"/>
    <property type="match status" value="1"/>
</dbReference>
<feature type="domain" description="Major facilitator superfamily (MFS) profile" evidence="7">
    <location>
        <begin position="51"/>
        <end position="544"/>
    </location>
</feature>
<accession>A0ABR4FUS7</accession>
<comment type="subcellular location">
    <subcellularLocation>
        <location evidence="1">Membrane</location>
        <topology evidence="1">Multi-pass membrane protein</topology>
    </subcellularLocation>
</comment>
<evidence type="ECO:0000256" key="6">
    <source>
        <dbReference type="SAM" id="Phobius"/>
    </source>
</evidence>
<dbReference type="CDD" id="cd17502">
    <property type="entry name" value="MFS_Azr1_MDR_like"/>
    <property type="match status" value="1"/>
</dbReference>
<reference evidence="8 9" key="1">
    <citation type="submission" date="2024-07" db="EMBL/GenBank/DDBJ databases">
        <title>Section-level genome sequencing and comparative genomics of Aspergillus sections Usti and Cavernicolus.</title>
        <authorList>
            <consortium name="Lawrence Berkeley National Laboratory"/>
            <person name="Nybo J.L."/>
            <person name="Vesth T.C."/>
            <person name="Theobald S."/>
            <person name="Frisvad J.C."/>
            <person name="Larsen T.O."/>
            <person name="Kjaerboelling I."/>
            <person name="Rothschild-Mancinelli K."/>
            <person name="Lyhne E.K."/>
            <person name="Kogle M.E."/>
            <person name="Barry K."/>
            <person name="Clum A."/>
            <person name="Na H."/>
            <person name="Ledsgaard L."/>
            <person name="Lin J."/>
            <person name="Lipzen A."/>
            <person name="Kuo A."/>
            <person name="Riley R."/>
            <person name="Mondo S."/>
            <person name="Labutti K."/>
            <person name="Haridas S."/>
            <person name="Pangalinan J."/>
            <person name="Salamov A.A."/>
            <person name="Simmons B.A."/>
            <person name="Magnuson J.K."/>
            <person name="Chen J."/>
            <person name="Drula E."/>
            <person name="Henrissat B."/>
            <person name="Wiebenga A."/>
            <person name="Lubbers R.J."/>
            <person name="Gomes A.C."/>
            <person name="Makela M.R."/>
            <person name="Stajich J."/>
            <person name="Grigoriev I.V."/>
            <person name="Mortensen U.H."/>
            <person name="De Vries R.P."/>
            <person name="Baker S.E."/>
            <person name="Andersen M.R."/>
        </authorList>
    </citation>
    <scope>NUCLEOTIDE SEQUENCE [LARGE SCALE GENOMIC DNA]</scope>
    <source>
        <strain evidence="8 9">CBS 209.92</strain>
    </source>
</reference>
<feature type="transmembrane region" description="Helical" evidence="6">
    <location>
        <begin position="115"/>
        <end position="139"/>
    </location>
</feature>
<evidence type="ECO:0000256" key="2">
    <source>
        <dbReference type="ARBA" id="ARBA00022692"/>
    </source>
</evidence>
<keyword evidence="9" id="KW-1185">Reference proteome</keyword>
<dbReference type="InterPro" id="IPR011701">
    <property type="entry name" value="MFS"/>
</dbReference>
<evidence type="ECO:0000256" key="1">
    <source>
        <dbReference type="ARBA" id="ARBA00004141"/>
    </source>
</evidence>
<sequence length="550" mass="59014">MTYGTVTANPNPHDAENPHNVANEEQPLLSPSPIPDADPDSWKPPRGFLWIEVAIFANVFLSGFDGTITASTYALISSEFNAANTSSWLTTSYLITSTAFQPLYGRFSDIFGRRACFFTSTVTFLLGCLGCAVARNVIFLNLMRALTGIGGGGLMTMATIINSDMIPFQRRGMYQAAQNVLHGFGSICGASLGGSIANTIGWRWCFLLQVPVSIFALFVGRVVIPKRQKPDVDGTTEAKTSVWKQVDLTGALLLILGLSVQLVGLSLGGNELPWSNGWVIASLVGSVVLLGLFFLVEARTSAIPVIPLRMLQGVLPVSTQIANICVGMAAYAFLFNLPLFFQIVLLDSASKAGARLVIPSLATPIGGLLSGIIMSRYGKLSYLMRTGATLMFLGNLLVMALQFSDSEWKYFVYVIPANLGQGVVYPAILFTFLAAFGHDDHAVSASTVYLIRSLGTVYGVAITSTIVQNHLVRALPDALHGVPDKWKVIDSIRHSVSAIYDLEPEIQLAARQVYYQGIKMAFGASAAFGGVAALAAMFARGRGLKRAGES</sequence>
<dbReference type="Proteomes" id="UP001610563">
    <property type="component" value="Unassembled WGS sequence"/>
</dbReference>
<feature type="transmembrane region" description="Helical" evidence="6">
    <location>
        <begin position="520"/>
        <end position="539"/>
    </location>
</feature>
<dbReference type="PANTHER" id="PTHR23501">
    <property type="entry name" value="MAJOR FACILITATOR SUPERFAMILY"/>
    <property type="match status" value="1"/>
</dbReference>
<evidence type="ECO:0000256" key="4">
    <source>
        <dbReference type="ARBA" id="ARBA00023136"/>
    </source>
</evidence>
<evidence type="ECO:0000259" key="7">
    <source>
        <dbReference type="PROSITE" id="PS50850"/>
    </source>
</evidence>
<feature type="transmembrane region" description="Helical" evidence="6">
    <location>
        <begin position="448"/>
        <end position="467"/>
    </location>
</feature>
<feature type="transmembrane region" description="Helical" evidence="6">
    <location>
        <begin position="382"/>
        <end position="404"/>
    </location>
</feature>
<gene>
    <name evidence="8" type="ORF">BJX66DRAFT_311803</name>
</gene>
<feature type="transmembrane region" description="Helical" evidence="6">
    <location>
        <begin position="410"/>
        <end position="436"/>
    </location>
</feature>
<proteinExistence type="predicted"/>
<dbReference type="InterPro" id="IPR036259">
    <property type="entry name" value="MFS_trans_sf"/>
</dbReference>
<feature type="compositionally biased region" description="Polar residues" evidence="5">
    <location>
        <begin position="1"/>
        <end position="10"/>
    </location>
</feature>
<comment type="caution">
    <text evidence="8">The sequence shown here is derived from an EMBL/GenBank/DDBJ whole genome shotgun (WGS) entry which is preliminary data.</text>
</comment>
<feature type="transmembrane region" description="Helical" evidence="6">
    <location>
        <begin position="317"/>
        <end position="344"/>
    </location>
</feature>
<dbReference type="PANTHER" id="PTHR23501:SF81">
    <property type="entry name" value="VACUOLAR BASIC AMINO ACID TRANSPORTER 2"/>
    <property type="match status" value="1"/>
</dbReference>
<feature type="region of interest" description="Disordered" evidence="5">
    <location>
        <begin position="1"/>
        <end position="36"/>
    </location>
</feature>
<dbReference type="Gene3D" id="1.20.1720.10">
    <property type="entry name" value="Multidrug resistance protein D"/>
    <property type="match status" value="1"/>
</dbReference>
<evidence type="ECO:0000256" key="5">
    <source>
        <dbReference type="SAM" id="MobiDB-lite"/>
    </source>
</evidence>
<dbReference type="InterPro" id="IPR020846">
    <property type="entry name" value="MFS_dom"/>
</dbReference>
<feature type="transmembrane region" description="Helical" evidence="6">
    <location>
        <begin position="277"/>
        <end position="296"/>
    </location>
</feature>
<dbReference type="Gene3D" id="1.20.1250.20">
    <property type="entry name" value="MFS general substrate transporter like domains"/>
    <property type="match status" value="1"/>
</dbReference>
<feature type="transmembrane region" description="Helical" evidence="6">
    <location>
        <begin position="206"/>
        <end position="224"/>
    </location>
</feature>
<feature type="transmembrane region" description="Helical" evidence="6">
    <location>
        <begin position="245"/>
        <end position="265"/>
    </location>
</feature>
<protein>
    <submittedName>
        <fullName evidence="8">Major facilitator superfamily domain-containing protein</fullName>
    </submittedName>
</protein>
<name>A0ABR4FUS7_9EURO</name>
<dbReference type="EMBL" id="JBFTWV010000105">
    <property type="protein sequence ID" value="KAL2787014.1"/>
    <property type="molecule type" value="Genomic_DNA"/>
</dbReference>
<dbReference type="Pfam" id="PF07690">
    <property type="entry name" value="MFS_1"/>
    <property type="match status" value="1"/>
</dbReference>
<evidence type="ECO:0000313" key="8">
    <source>
        <dbReference type="EMBL" id="KAL2787014.1"/>
    </source>
</evidence>